<gene>
    <name evidence="1" type="ORF">MRATA1EN22A_LOCUS25064</name>
</gene>
<organism evidence="1 2">
    <name type="scientific">Rangifer tarandus platyrhynchus</name>
    <name type="common">Svalbard reindeer</name>
    <dbReference type="NCBI Taxonomy" id="3082113"/>
    <lineage>
        <taxon>Eukaryota</taxon>
        <taxon>Metazoa</taxon>
        <taxon>Chordata</taxon>
        <taxon>Craniata</taxon>
        <taxon>Vertebrata</taxon>
        <taxon>Euteleostomi</taxon>
        <taxon>Mammalia</taxon>
        <taxon>Eutheria</taxon>
        <taxon>Laurasiatheria</taxon>
        <taxon>Artiodactyla</taxon>
        <taxon>Ruminantia</taxon>
        <taxon>Pecora</taxon>
        <taxon>Cervidae</taxon>
        <taxon>Odocoileinae</taxon>
        <taxon>Rangifer</taxon>
    </lineage>
</organism>
<name>A0AC59ZZJ0_RANTA</name>
<evidence type="ECO:0000313" key="1">
    <source>
        <dbReference type="EMBL" id="CAN0538641.1"/>
    </source>
</evidence>
<dbReference type="EMBL" id="OX596090">
    <property type="protein sequence ID" value="CAN0538641.1"/>
    <property type="molecule type" value="Genomic_DNA"/>
</dbReference>
<reference evidence="1" key="1">
    <citation type="submission" date="2023-05" db="EMBL/GenBank/DDBJ databases">
        <authorList>
            <consortium name="ELIXIR-Norway"/>
        </authorList>
    </citation>
    <scope>NUCLEOTIDE SEQUENCE</scope>
</reference>
<proteinExistence type="predicted"/>
<protein>
    <submittedName>
        <fullName evidence="1">Uncharacterized protein</fullName>
    </submittedName>
</protein>
<sequence length="251" mass="27778">MKRQWGALLGLLWVQICWVRGVKVEQSPSVLKLQEGANSTLRCNFSDTVNNVQWFQQNPGGSLTMLFFIASGTKQKESLSSTVNSKERYSTLHITTSQLEDAATYLCAVEAQCSLVICSLCPNCSCLSPAPPQCCTMQLDCVSLGNEVEQSPSTLSVQEGNTAVITCTYTDTASEYFPWYKREPGKGPQLLVAIRSNMGEKKDQRLTVLLNKTAKRLSLHIATIQPGDSAAYFCAARTQRFPGTRYLYSYL</sequence>
<accession>A0AC59ZZJ0</accession>
<evidence type="ECO:0000313" key="2">
    <source>
        <dbReference type="Proteomes" id="UP001162501"/>
    </source>
</evidence>
<dbReference type="Proteomes" id="UP001162501">
    <property type="component" value="Chromosome 6"/>
</dbReference>
<reference evidence="1" key="2">
    <citation type="submission" date="2025-03" db="EMBL/GenBank/DDBJ databases">
        <authorList>
            <consortium name="ELIXIR-Norway"/>
            <consortium name="Elixir Norway"/>
        </authorList>
    </citation>
    <scope>NUCLEOTIDE SEQUENCE</scope>
</reference>